<comment type="caution">
    <text evidence="5">The sequence shown here is derived from an EMBL/GenBank/DDBJ whole genome shotgun (WGS) entry which is preliminary data.</text>
</comment>
<gene>
    <name evidence="5" type="ORF">M6B38_200160</name>
</gene>
<dbReference type="EMBL" id="JANAVB010038617">
    <property type="protein sequence ID" value="KAJ6800618.1"/>
    <property type="molecule type" value="Genomic_DNA"/>
</dbReference>
<reference evidence="5" key="2">
    <citation type="submission" date="2023-04" db="EMBL/GenBank/DDBJ databases">
        <authorList>
            <person name="Bruccoleri R.E."/>
            <person name="Oakeley E.J."/>
            <person name="Faust A.-M."/>
            <person name="Dessus-Babus S."/>
            <person name="Altorfer M."/>
            <person name="Burckhardt D."/>
            <person name="Oertli M."/>
            <person name="Naumann U."/>
            <person name="Petersen F."/>
            <person name="Wong J."/>
        </authorList>
    </citation>
    <scope>NUCLEOTIDE SEQUENCE</scope>
    <source>
        <strain evidence="5">GSM-AAB239-AS_SAM_17_03QT</strain>
        <tissue evidence="5">Leaf</tissue>
    </source>
</reference>
<accession>A0AAX6E9B7</accession>
<feature type="region of interest" description="Disordered" evidence="3">
    <location>
        <begin position="274"/>
        <end position="306"/>
    </location>
</feature>
<sequence>MASPNAPLCYVGVQRESPAFRLMKQMGWEEGEGLGKDKQGIKGYVRVKNKQDTTGVGVDKAANNWVFDTSQFDNILKRLQVQASEPLDKELMETNVGQVNSEVDKSEVKLAAKVTRPQGRYKKRERGKTVSAYSATDLEGILGKSNKANLQIDIVEETDVVEDGETASMEVSDSPIDKEGAKDEELSVQWWGQKYGFISGGFLGAQSRPSKTCLSKDSQSLSSHKRKAFVEEDQENLYNLVQDKATSGKQGLGIKGQPKKVAGCYWKGKKTSFNESDDELSDDSGGSNKRKRNEDSDVASNAEPRTKLKKLCKKLLRQAPSQSLKLKKLKVLVEAHSGPVFSHFSSKHEALSYLKQKLEGSKSFCVVGNKVSLPS</sequence>
<evidence type="ECO:0000256" key="3">
    <source>
        <dbReference type="SAM" id="MobiDB-lite"/>
    </source>
</evidence>
<dbReference type="Proteomes" id="UP001140949">
    <property type="component" value="Unassembled WGS sequence"/>
</dbReference>
<dbReference type="InterPro" id="IPR058719">
    <property type="entry name" value="WHD_LYAR"/>
</dbReference>
<proteinExistence type="predicted"/>
<name>A0AAX6E9B7_IRIPA</name>
<evidence type="ECO:0000256" key="1">
    <source>
        <dbReference type="ARBA" id="ARBA00004123"/>
    </source>
</evidence>
<reference evidence="5" key="1">
    <citation type="journal article" date="2023" name="GigaByte">
        <title>Genome assembly of the bearded iris, Iris pallida Lam.</title>
        <authorList>
            <person name="Bruccoleri R.E."/>
            <person name="Oakeley E.J."/>
            <person name="Faust A.M.E."/>
            <person name="Altorfer M."/>
            <person name="Dessus-Babus S."/>
            <person name="Burckhardt D."/>
            <person name="Oertli M."/>
            <person name="Naumann U."/>
            <person name="Petersen F."/>
            <person name="Wong J."/>
        </authorList>
    </citation>
    <scope>NUCLEOTIDE SEQUENCE</scope>
    <source>
        <strain evidence="5">GSM-AAB239-AS_SAM_17_03QT</strain>
    </source>
</reference>
<dbReference type="AlphaFoldDB" id="A0AAX6E9B7"/>
<evidence type="ECO:0000313" key="6">
    <source>
        <dbReference type="Proteomes" id="UP001140949"/>
    </source>
</evidence>
<organism evidence="5 6">
    <name type="scientific">Iris pallida</name>
    <name type="common">Sweet iris</name>
    <dbReference type="NCBI Taxonomy" id="29817"/>
    <lineage>
        <taxon>Eukaryota</taxon>
        <taxon>Viridiplantae</taxon>
        <taxon>Streptophyta</taxon>
        <taxon>Embryophyta</taxon>
        <taxon>Tracheophyta</taxon>
        <taxon>Spermatophyta</taxon>
        <taxon>Magnoliopsida</taxon>
        <taxon>Liliopsida</taxon>
        <taxon>Asparagales</taxon>
        <taxon>Iridaceae</taxon>
        <taxon>Iridoideae</taxon>
        <taxon>Irideae</taxon>
        <taxon>Iris</taxon>
    </lineage>
</organism>
<evidence type="ECO:0000313" key="5">
    <source>
        <dbReference type="EMBL" id="KAJ6800618.1"/>
    </source>
</evidence>
<dbReference type="SMART" id="SM00443">
    <property type="entry name" value="G_patch"/>
    <property type="match status" value="1"/>
</dbReference>
<dbReference type="Pfam" id="PF01585">
    <property type="entry name" value="G-patch"/>
    <property type="match status" value="1"/>
</dbReference>
<dbReference type="PROSITE" id="PS50174">
    <property type="entry name" value="G_PATCH"/>
    <property type="match status" value="1"/>
</dbReference>
<keyword evidence="2" id="KW-0539">Nucleus</keyword>
<dbReference type="PANTHER" id="PTHR23149:SF9">
    <property type="entry name" value="G PATCH DOMAIN-CONTAINING PROTEIN 4"/>
    <property type="match status" value="1"/>
</dbReference>
<dbReference type="PANTHER" id="PTHR23149">
    <property type="entry name" value="G PATCH DOMAIN CONTAINING PROTEIN"/>
    <property type="match status" value="1"/>
</dbReference>
<evidence type="ECO:0000259" key="4">
    <source>
        <dbReference type="PROSITE" id="PS50174"/>
    </source>
</evidence>
<dbReference type="InterPro" id="IPR000467">
    <property type="entry name" value="G_patch_dom"/>
</dbReference>
<comment type="subcellular location">
    <subcellularLocation>
        <location evidence="1">Nucleus</location>
    </subcellularLocation>
</comment>
<protein>
    <submittedName>
        <fullName evidence="5">PIN2/TERF1-interacting telomerase inhibitor 1</fullName>
    </submittedName>
</protein>
<dbReference type="GO" id="GO:0005730">
    <property type="term" value="C:nucleolus"/>
    <property type="evidence" value="ECO:0007669"/>
    <property type="project" value="TreeGrafter"/>
</dbReference>
<evidence type="ECO:0000256" key="2">
    <source>
        <dbReference type="ARBA" id="ARBA00023242"/>
    </source>
</evidence>
<dbReference type="Pfam" id="PF25879">
    <property type="entry name" value="WHD_LYAR"/>
    <property type="match status" value="1"/>
</dbReference>
<dbReference type="InterPro" id="IPR050656">
    <property type="entry name" value="PINX1"/>
</dbReference>
<feature type="domain" description="G-patch" evidence="4">
    <location>
        <begin position="15"/>
        <end position="61"/>
    </location>
</feature>
<dbReference type="GO" id="GO:0003676">
    <property type="term" value="F:nucleic acid binding"/>
    <property type="evidence" value="ECO:0007669"/>
    <property type="project" value="InterPro"/>
</dbReference>
<keyword evidence="6" id="KW-1185">Reference proteome</keyword>